<gene>
    <name evidence="3" type="ORF">H257_09663</name>
</gene>
<feature type="region of interest" description="Disordered" evidence="1">
    <location>
        <begin position="41"/>
        <end position="177"/>
    </location>
</feature>
<dbReference type="VEuPathDB" id="FungiDB:H257_09663"/>
<reference evidence="3" key="1">
    <citation type="submission" date="2013-12" db="EMBL/GenBank/DDBJ databases">
        <title>The Genome Sequence of Aphanomyces astaci APO3.</title>
        <authorList>
            <consortium name="The Broad Institute Genomics Platform"/>
            <person name="Russ C."/>
            <person name="Tyler B."/>
            <person name="van West P."/>
            <person name="Dieguez-Uribeondo J."/>
            <person name="Young S.K."/>
            <person name="Zeng Q."/>
            <person name="Gargeya S."/>
            <person name="Fitzgerald M."/>
            <person name="Abouelleil A."/>
            <person name="Alvarado L."/>
            <person name="Chapman S.B."/>
            <person name="Gainer-Dewar J."/>
            <person name="Goldberg J."/>
            <person name="Griggs A."/>
            <person name="Gujja S."/>
            <person name="Hansen M."/>
            <person name="Howarth C."/>
            <person name="Imamovic A."/>
            <person name="Ireland A."/>
            <person name="Larimer J."/>
            <person name="McCowan C."/>
            <person name="Murphy C."/>
            <person name="Pearson M."/>
            <person name="Poon T.W."/>
            <person name="Priest M."/>
            <person name="Roberts A."/>
            <person name="Saif S."/>
            <person name="Shea T."/>
            <person name="Sykes S."/>
            <person name="Wortman J."/>
            <person name="Nusbaum C."/>
            <person name="Birren B."/>
        </authorList>
    </citation>
    <scope>NUCLEOTIDE SEQUENCE [LARGE SCALE GENOMIC DNA]</scope>
    <source>
        <strain evidence="3">APO3</strain>
    </source>
</reference>
<proteinExistence type="predicted"/>
<feature type="domain" description="SAP" evidence="2">
    <location>
        <begin position="8"/>
        <end position="42"/>
    </location>
</feature>
<dbReference type="Pfam" id="PF16294">
    <property type="entry name" value="RSB_motif"/>
    <property type="match status" value="1"/>
</dbReference>
<organism evidence="3">
    <name type="scientific">Aphanomyces astaci</name>
    <name type="common">Crayfish plague agent</name>
    <dbReference type="NCBI Taxonomy" id="112090"/>
    <lineage>
        <taxon>Eukaryota</taxon>
        <taxon>Sar</taxon>
        <taxon>Stramenopiles</taxon>
        <taxon>Oomycota</taxon>
        <taxon>Saprolegniomycetes</taxon>
        <taxon>Saprolegniales</taxon>
        <taxon>Verrucalvaceae</taxon>
        <taxon>Aphanomyces</taxon>
    </lineage>
</organism>
<feature type="compositionally biased region" description="Low complexity" evidence="1">
    <location>
        <begin position="266"/>
        <end position="278"/>
    </location>
</feature>
<dbReference type="Gene3D" id="1.10.720.30">
    <property type="entry name" value="SAP domain"/>
    <property type="match status" value="1"/>
</dbReference>
<protein>
    <recommendedName>
        <fullName evidence="2">SAP domain-containing protein</fullName>
    </recommendedName>
</protein>
<feature type="compositionally biased region" description="Polar residues" evidence="1">
    <location>
        <begin position="72"/>
        <end position="100"/>
    </location>
</feature>
<dbReference type="GeneID" id="20811659"/>
<dbReference type="PANTHER" id="PTHR47031:SF3">
    <property type="entry name" value="SAP DOMAIN-CONTAINING PROTEIN"/>
    <property type="match status" value="1"/>
</dbReference>
<dbReference type="SMART" id="SM00513">
    <property type="entry name" value="SAP"/>
    <property type="match status" value="1"/>
</dbReference>
<sequence length="376" mass="40249">MGLSEHAVKKMTVKQLHDELAKRDLDKKGAKAALQARLLKHLQSSASDTPVVPPPAKDDDTQTAAIAEVATISDSTANPPKAKQPNSSHDSADIASSNTDEPVDTANTSTTPTVSSSSPDPSIEHAESKADSTAIDADKPLDGKRHLSPPLHSSPRAAKKPKLDATDSIPESKVSPTPTIRIDNFIRPFTLNAVKAFVQVDASFVDDGFWMDAIKTHCYVTYATTDAAIDARSRIYGTTWPELSGRQLTVDFSTDTAADIAAQQKAATTAAATPVPTASGRSNRREAADSSKAKDTTKVLTKPPVTADDLFCKTKAVPSLFYLPVSDDLVARRRANVERKKLGLIRPRPGRSSRRYRHRRRGGNRSSGGGGPLVQA</sequence>
<dbReference type="RefSeq" id="XP_009834256.1">
    <property type="nucleotide sequence ID" value="XM_009835954.1"/>
</dbReference>
<feature type="compositionally biased region" description="Basic and acidic residues" evidence="1">
    <location>
        <begin position="122"/>
        <end position="145"/>
    </location>
</feature>
<feature type="compositionally biased region" description="Basic residues" evidence="1">
    <location>
        <begin position="348"/>
        <end position="363"/>
    </location>
</feature>
<dbReference type="InterPro" id="IPR036361">
    <property type="entry name" value="SAP_dom_sf"/>
</dbReference>
<dbReference type="OrthoDB" id="5348404at2759"/>
<evidence type="ECO:0000313" key="3">
    <source>
        <dbReference type="EMBL" id="ETV76131.1"/>
    </source>
</evidence>
<dbReference type="CDD" id="cd12432">
    <property type="entry name" value="RRM_ACINU"/>
    <property type="match status" value="1"/>
</dbReference>
<feature type="compositionally biased region" description="Basic and acidic residues" evidence="1">
    <location>
        <begin position="283"/>
        <end position="297"/>
    </location>
</feature>
<dbReference type="InterPro" id="IPR003034">
    <property type="entry name" value="SAP_dom"/>
</dbReference>
<dbReference type="STRING" id="112090.W4GA29"/>
<dbReference type="InterPro" id="IPR032552">
    <property type="entry name" value="RSB_motif"/>
</dbReference>
<name>W4GA29_APHAT</name>
<feature type="compositionally biased region" description="Low complexity" evidence="1">
    <location>
        <begin position="104"/>
        <end position="121"/>
    </location>
</feature>
<dbReference type="EMBL" id="KI913137">
    <property type="protein sequence ID" value="ETV76131.1"/>
    <property type="molecule type" value="Genomic_DNA"/>
</dbReference>
<accession>W4GA29</accession>
<dbReference type="SUPFAM" id="SSF68906">
    <property type="entry name" value="SAP domain"/>
    <property type="match status" value="1"/>
</dbReference>
<dbReference type="Pfam" id="PF02037">
    <property type="entry name" value="SAP"/>
    <property type="match status" value="1"/>
</dbReference>
<evidence type="ECO:0000256" key="1">
    <source>
        <dbReference type="SAM" id="MobiDB-lite"/>
    </source>
</evidence>
<feature type="compositionally biased region" description="Gly residues" evidence="1">
    <location>
        <begin position="365"/>
        <end position="376"/>
    </location>
</feature>
<feature type="region of interest" description="Disordered" evidence="1">
    <location>
        <begin position="341"/>
        <end position="376"/>
    </location>
</feature>
<dbReference type="AlphaFoldDB" id="W4GA29"/>
<dbReference type="InterPro" id="IPR034257">
    <property type="entry name" value="Acinus_RRM"/>
</dbReference>
<dbReference type="PANTHER" id="PTHR47031">
    <property type="entry name" value="SAP DNA-BINDING DOMAIN-CONTAINING PROTEIN"/>
    <property type="match status" value="1"/>
</dbReference>
<feature type="region of interest" description="Disordered" evidence="1">
    <location>
        <begin position="266"/>
        <end position="300"/>
    </location>
</feature>
<evidence type="ECO:0000259" key="2">
    <source>
        <dbReference type="SMART" id="SM00513"/>
    </source>
</evidence>